<dbReference type="eggNOG" id="ENOG502ZRZ5">
    <property type="taxonomic scope" value="Bacteria"/>
</dbReference>
<keyword evidence="4" id="KW-1005">Bacterial flagellum biogenesis</keyword>
<dbReference type="Proteomes" id="UP000198145">
    <property type="component" value="Unassembled WGS sequence"/>
</dbReference>
<evidence type="ECO:0000256" key="4">
    <source>
        <dbReference type="ARBA" id="ARBA00022795"/>
    </source>
</evidence>
<comment type="caution">
    <text evidence="11">The sequence shown here is derived from an EMBL/GenBank/DDBJ whole genome shotgun (WGS) entry which is preliminary data.</text>
</comment>
<dbReference type="Pfam" id="PF04316">
    <property type="entry name" value="FlgM"/>
    <property type="match status" value="1"/>
</dbReference>
<keyword evidence="3" id="KW-0678">Repressor</keyword>
<comment type="function">
    <text evidence="7">Responsible for the coupling of flagellin expression to flagellar assembly by preventing expression of the flagellin genes when a component of the middle class of proteins is defective. It negatively regulates flagellar genes by inhibiting the activity of FliA by directly binding to FliA.</text>
</comment>
<dbReference type="InterPro" id="IPR031316">
    <property type="entry name" value="FlgM_C"/>
</dbReference>
<evidence type="ECO:0000313" key="12">
    <source>
        <dbReference type="Proteomes" id="UP000198145"/>
    </source>
</evidence>
<evidence type="ECO:0000256" key="2">
    <source>
        <dbReference type="ARBA" id="ARBA00017823"/>
    </source>
</evidence>
<sequence length="94" mass="10090">MEITRQLTSVALATSESAKSARSERVAPVAETGASVPVSDSLRLDEMQETLRAMPDVDQSRVAEIRRALMNGELGNDTTVLATSILSYHRGSDA</sequence>
<accession>A0A246FDE9</accession>
<dbReference type="GO" id="GO:0045892">
    <property type="term" value="P:negative regulation of DNA-templated transcription"/>
    <property type="evidence" value="ECO:0007669"/>
    <property type="project" value="InterPro"/>
</dbReference>
<evidence type="ECO:0000313" key="11">
    <source>
        <dbReference type="EMBL" id="OWP52321.1"/>
    </source>
</evidence>
<evidence type="ECO:0000256" key="3">
    <source>
        <dbReference type="ARBA" id="ARBA00022491"/>
    </source>
</evidence>
<dbReference type="InterPro" id="IPR007412">
    <property type="entry name" value="FlgM"/>
</dbReference>
<evidence type="ECO:0000256" key="8">
    <source>
        <dbReference type="ARBA" id="ARBA00030117"/>
    </source>
</evidence>
<evidence type="ECO:0000256" key="7">
    <source>
        <dbReference type="ARBA" id="ARBA00024739"/>
    </source>
</evidence>
<keyword evidence="11" id="KW-0969">Cilium</keyword>
<proteinExistence type="inferred from homology"/>
<evidence type="ECO:0000256" key="5">
    <source>
        <dbReference type="ARBA" id="ARBA00023015"/>
    </source>
</evidence>
<feature type="compositionally biased region" description="Polar residues" evidence="9">
    <location>
        <begin position="1"/>
        <end position="18"/>
    </location>
</feature>
<dbReference type="InterPro" id="IPR035890">
    <property type="entry name" value="Anti-sigma-28_factor_FlgM_sf"/>
</dbReference>
<evidence type="ECO:0000256" key="9">
    <source>
        <dbReference type="SAM" id="MobiDB-lite"/>
    </source>
</evidence>
<reference evidence="11 12" key="1">
    <citation type="submission" date="2017-06" db="EMBL/GenBank/DDBJ databases">
        <title>Draft genome of Pseudomonas nitroreducens DF05.</title>
        <authorList>
            <person name="Iyer R."/>
        </authorList>
    </citation>
    <scope>NUCLEOTIDE SEQUENCE [LARGE SCALE GENOMIC DNA]</scope>
    <source>
        <strain evidence="11 12">DF05</strain>
    </source>
</reference>
<evidence type="ECO:0000256" key="6">
    <source>
        <dbReference type="ARBA" id="ARBA00023163"/>
    </source>
</evidence>
<comment type="similarity">
    <text evidence="1">Belongs to the FlgM family.</text>
</comment>
<organism evidence="11 12">
    <name type="scientific">Pseudomonas nitroreducens</name>
    <dbReference type="NCBI Taxonomy" id="46680"/>
    <lineage>
        <taxon>Bacteria</taxon>
        <taxon>Pseudomonadati</taxon>
        <taxon>Pseudomonadota</taxon>
        <taxon>Gammaproteobacteria</taxon>
        <taxon>Pseudomonadales</taxon>
        <taxon>Pseudomonadaceae</taxon>
        <taxon>Pseudomonas</taxon>
    </lineage>
</organism>
<keyword evidence="6" id="KW-0804">Transcription</keyword>
<keyword evidence="11" id="KW-0966">Cell projection</keyword>
<dbReference type="STRING" id="46680.GCA_000807755_03448"/>
<dbReference type="NCBIfam" id="TIGR03824">
    <property type="entry name" value="FlgM_jcvi"/>
    <property type="match status" value="1"/>
</dbReference>
<name>A0A246FDE9_PSENT</name>
<keyword evidence="11" id="KW-0282">Flagellum</keyword>
<feature type="region of interest" description="Disordered" evidence="9">
    <location>
        <begin position="1"/>
        <end position="33"/>
    </location>
</feature>
<dbReference type="RefSeq" id="WP_088415818.1">
    <property type="nucleotide sequence ID" value="NZ_NJBA01000001.1"/>
</dbReference>
<protein>
    <recommendedName>
        <fullName evidence="2">Negative regulator of flagellin synthesis</fullName>
    </recommendedName>
    <alternativeName>
        <fullName evidence="8">Anti-sigma-28 factor</fullName>
    </alternativeName>
</protein>
<keyword evidence="5" id="KW-0805">Transcription regulation</keyword>
<dbReference type="SUPFAM" id="SSF101498">
    <property type="entry name" value="Anti-sigma factor FlgM"/>
    <property type="match status" value="1"/>
</dbReference>
<gene>
    <name evidence="11" type="primary">flgM</name>
    <name evidence="11" type="ORF">CEG18_00365</name>
</gene>
<evidence type="ECO:0000256" key="1">
    <source>
        <dbReference type="ARBA" id="ARBA00005322"/>
    </source>
</evidence>
<evidence type="ECO:0000259" key="10">
    <source>
        <dbReference type="Pfam" id="PF04316"/>
    </source>
</evidence>
<dbReference type="EMBL" id="NJBA01000001">
    <property type="protein sequence ID" value="OWP52321.1"/>
    <property type="molecule type" value="Genomic_DNA"/>
</dbReference>
<feature type="domain" description="Anti-sigma-28 factor FlgM C-terminal" evidence="10">
    <location>
        <begin position="38"/>
        <end position="86"/>
    </location>
</feature>
<dbReference type="AlphaFoldDB" id="A0A246FDE9"/>
<dbReference type="GO" id="GO:0044781">
    <property type="term" value="P:bacterial-type flagellum organization"/>
    <property type="evidence" value="ECO:0007669"/>
    <property type="project" value="UniProtKB-KW"/>
</dbReference>